<evidence type="ECO:0000256" key="4">
    <source>
        <dbReference type="ARBA" id="ARBA00023136"/>
    </source>
</evidence>
<evidence type="ECO:0000256" key="1">
    <source>
        <dbReference type="ARBA" id="ARBA00004141"/>
    </source>
</evidence>
<organism evidence="7 8">
    <name type="scientific">Monilinia vaccinii-corymbosi</name>
    <dbReference type="NCBI Taxonomy" id="61207"/>
    <lineage>
        <taxon>Eukaryota</taxon>
        <taxon>Fungi</taxon>
        <taxon>Dikarya</taxon>
        <taxon>Ascomycota</taxon>
        <taxon>Pezizomycotina</taxon>
        <taxon>Leotiomycetes</taxon>
        <taxon>Helotiales</taxon>
        <taxon>Sclerotiniaceae</taxon>
        <taxon>Monilinia</taxon>
    </lineage>
</organism>
<feature type="transmembrane region" description="Helical" evidence="6">
    <location>
        <begin position="263"/>
        <end position="286"/>
    </location>
</feature>
<dbReference type="GO" id="GO:0016020">
    <property type="term" value="C:membrane"/>
    <property type="evidence" value="ECO:0007669"/>
    <property type="project" value="UniProtKB-SubCell"/>
</dbReference>
<dbReference type="EMBL" id="CP063405">
    <property type="protein sequence ID" value="QSZ30005.1"/>
    <property type="molecule type" value="Genomic_DNA"/>
</dbReference>
<dbReference type="OrthoDB" id="26203at2759"/>
<dbReference type="InterPro" id="IPR053247">
    <property type="entry name" value="GPCR_GPR1/git3-like"/>
</dbReference>
<keyword evidence="4 6" id="KW-0472">Membrane</keyword>
<evidence type="ECO:0000256" key="5">
    <source>
        <dbReference type="SAM" id="MobiDB-lite"/>
    </source>
</evidence>
<evidence type="ECO:0000256" key="6">
    <source>
        <dbReference type="SAM" id="Phobius"/>
    </source>
</evidence>
<comment type="subcellular location">
    <subcellularLocation>
        <location evidence="1">Membrane</location>
        <topology evidence="1">Multi-pass membrane protein</topology>
    </subcellularLocation>
</comment>
<sequence length="471" mass="51743">MNVSISEFIGQGQCPPPFIAADLYPETGGFIKGRFCSDRLGINCCLPCPQTDWFYGENVRTLTASANWVNVIAMACSVYLLLGFIVPLTTNPDQCYNAITPNDMTTSFTCAISGAFVIAGGWSGVMWVFLRSLAVHLQICWQVVLGESFMWGALATGWGIPAVGVTFAMIFSGVSFRFGDTCHINHDNSLPNFWVPLLLFSAATLIIQFVTFGYCIKVYLSSLSDSSDSTGASGVLPSYTHSVTTASPRDAYRRIRRVIELQWRGIAIALVIVTDVIFFALVFVFMDDLNTTILKNPLMAEKWLICLLRTAGNKTTCLPLAGEMVVNEATLGAVLILLSCNGGWAAVFLGRKAMFTGWAEMFRSKIKPENEFVSADVHAFKDPMTYEMLNKEQGQHDSQTPVTSETPYIATPASTHRKSGRGTPEYFGREARYKSPSGSFSRPNPNPNPPLSWDSTQTYAPPMDPVDMSKL</sequence>
<evidence type="ECO:0000256" key="3">
    <source>
        <dbReference type="ARBA" id="ARBA00022989"/>
    </source>
</evidence>
<dbReference type="Gene3D" id="1.20.1070.10">
    <property type="entry name" value="Rhodopsin 7-helix transmembrane proteins"/>
    <property type="match status" value="1"/>
</dbReference>
<feature type="compositionally biased region" description="Polar residues" evidence="5">
    <location>
        <begin position="396"/>
        <end position="406"/>
    </location>
</feature>
<dbReference type="PANTHER" id="PTHR42058">
    <property type="entry name" value="G_PROTEIN_RECEP_F2_4 DOMAIN-CONTAINING PROTEIN"/>
    <property type="match status" value="1"/>
</dbReference>
<dbReference type="PANTHER" id="PTHR42058:SF1">
    <property type="entry name" value="G-PROTEIN COUPLED RECEPTORS FAMILY 2 PROFILE 2 DOMAIN-CONTAINING PROTEIN"/>
    <property type="match status" value="1"/>
</dbReference>
<gene>
    <name evidence="7" type="ORF">DSL72_004523</name>
</gene>
<feature type="transmembrane region" description="Helical" evidence="6">
    <location>
        <begin position="106"/>
        <end position="130"/>
    </location>
</feature>
<evidence type="ECO:0000256" key="2">
    <source>
        <dbReference type="ARBA" id="ARBA00022692"/>
    </source>
</evidence>
<dbReference type="Proteomes" id="UP000672032">
    <property type="component" value="Chromosome 1"/>
</dbReference>
<reference evidence="7" key="1">
    <citation type="submission" date="2020-10" db="EMBL/GenBank/DDBJ databases">
        <title>Genome Sequence of Monilinia vaccinii-corymbosi Sheds Light on Mummy Berry Disease Infection of Blueberry and Mating Type.</title>
        <authorList>
            <person name="Yow A.G."/>
            <person name="Zhang Y."/>
            <person name="Bansal K."/>
            <person name="Eacker S.M."/>
            <person name="Sullivan S."/>
            <person name="Liachko I."/>
            <person name="Cubeta M.A."/>
            <person name="Rollins J.A."/>
            <person name="Ashrafi H."/>
        </authorList>
    </citation>
    <scope>NUCLEOTIDE SEQUENCE</scope>
    <source>
        <strain evidence="7">RL-1</strain>
    </source>
</reference>
<evidence type="ECO:0000313" key="7">
    <source>
        <dbReference type="EMBL" id="QSZ30005.1"/>
    </source>
</evidence>
<dbReference type="AlphaFoldDB" id="A0A8A3NWC4"/>
<evidence type="ECO:0008006" key="9">
    <source>
        <dbReference type="Google" id="ProtNLM"/>
    </source>
</evidence>
<protein>
    <recommendedName>
        <fullName evidence="9">G-protein coupled receptors family 2 profile 2 domain-containing protein</fullName>
    </recommendedName>
</protein>
<feature type="transmembrane region" description="Helical" evidence="6">
    <location>
        <begin position="329"/>
        <end position="349"/>
    </location>
</feature>
<keyword evidence="2 6" id="KW-0812">Transmembrane</keyword>
<feature type="transmembrane region" description="Helical" evidence="6">
    <location>
        <begin position="68"/>
        <end position="86"/>
    </location>
</feature>
<dbReference type="Pfam" id="PF00002">
    <property type="entry name" value="7tm_2"/>
    <property type="match status" value="1"/>
</dbReference>
<evidence type="ECO:0000313" key="8">
    <source>
        <dbReference type="Proteomes" id="UP000672032"/>
    </source>
</evidence>
<feature type="transmembrane region" description="Helical" evidence="6">
    <location>
        <begin position="193"/>
        <end position="216"/>
    </location>
</feature>
<dbReference type="GO" id="GO:0004930">
    <property type="term" value="F:G protein-coupled receptor activity"/>
    <property type="evidence" value="ECO:0007669"/>
    <property type="project" value="InterPro"/>
</dbReference>
<keyword evidence="3 6" id="KW-1133">Transmembrane helix</keyword>
<feature type="transmembrane region" description="Helical" evidence="6">
    <location>
        <begin position="151"/>
        <end position="173"/>
    </location>
</feature>
<proteinExistence type="predicted"/>
<feature type="region of interest" description="Disordered" evidence="5">
    <location>
        <begin position="391"/>
        <end position="471"/>
    </location>
</feature>
<accession>A0A8A3NWC4</accession>
<dbReference type="InterPro" id="IPR000832">
    <property type="entry name" value="GPCR_2_secretin-like"/>
</dbReference>
<keyword evidence="8" id="KW-1185">Reference proteome</keyword>
<name>A0A8A3NWC4_9HELO</name>